<name>A0A8T0NHE4_PANVG</name>
<gene>
    <name evidence="2" type="ORF">PVAP13_9KG217785</name>
</gene>
<sequence>MAASLEDLATKFQSFEAMLQKTLDKVSDFDSWKTMADASLHELLTKTDDTALRLHRLEVAPPPQPPRAFRTQFPLPPGGGVSLDLDMAPPGVACPSASTSEQPSGHRQDHGHRNAGGGILGSHPPHPVTGMFPQPSSHPIESHMNQNYSAPRTGPLPKFEVPRFDGENPRLWKDRCEMYFEVYGVSDALKPHFAALNFSGAAASWL</sequence>
<evidence type="ECO:0000313" key="3">
    <source>
        <dbReference type="Proteomes" id="UP000823388"/>
    </source>
</evidence>
<comment type="caution">
    <text evidence="2">The sequence shown here is derived from an EMBL/GenBank/DDBJ whole genome shotgun (WGS) entry which is preliminary data.</text>
</comment>
<proteinExistence type="predicted"/>
<evidence type="ECO:0000313" key="2">
    <source>
        <dbReference type="EMBL" id="KAG2548760.1"/>
    </source>
</evidence>
<feature type="compositionally biased region" description="Polar residues" evidence="1">
    <location>
        <begin position="134"/>
        <end position="148"/>
    </location>
</feature>
<keyword evidence="3" id="KW-1185">Reference proteome</keyword>
<accession>A0A8T0NHE4</accession>
<feature type="region of interest" description="Disordered" evidence="1">
    <location>
        <begin position="93"/>
        <end position="148"/>
    </location>
</feature>
<evidence type="ECO:0000256" key="1">
    <source>
        <dbReference type="SAM" id="MobiDB-lite"/>
    </source>
</evidence>
<dbReference type="Proteomes" id="UP000823388">
    <property type="component" value="Chromosome 9K"/>
</dbReference>
<reference evidence="2" key="1">
    <citation type="submission" date="2020-05" db="EMBL/GenBank/DDBJ databases">
        <title>WGS assembly of Panicum virgatum.</title>
        <authorList>
            <person name="Lovell J.T."/>
            <person name="Jenkins J."/>
            <person name="Shu S."/>
            <person name="Juenger T.E."/>
            <person name="Schmutz J."/>
        </authorList>
    </citation>
    <scope>NUCLEOTIDE SEQUENCE</scope>
    <source>
        <strain evidence="2">AP13</strain>
    </source>
</reference>
<organism evidence="2 3">
    <name type="scientific">Panicum virgatum</name>
    <name type="common">Blackwell switchgrass</name>
    <dbReference type="NCBI Taxonomy" id="38727"/>
    <lineage>
        <taxon>Eukaryota</taxon>
        <taxon>Viridiplantae</taxon>
        <taxon>Streptophyta</taxon>
        <taxon>Embryophyta</taxon>
        <taxon>Tracheophyta</taxon>
        <taxon>Spermatophyta</taxon>
        <taxon>Magnoliopsida</taxon>
        <taxon>Liliopsida</taxon>
        <taxon>Poales</taxon>
        <taxon>Poaceae</taxon>
        <taxon>PACMAD clade</taxon>
        <taxon>Panicoideae</taxon>
        <taxon>Panicodae</taxon>
        <taxon>Paniceae</taxon>
        <taxon>Panicinae</taxon>
        <taxon>Panicum</taxon>
        <taxon>Panicum sect. Hiantes</taxon>
    </lineage>
</organism>
<protein>
    <submittedName>
        <fullName evidence="2">Uncharacterized protein</fullName>
    </submittedName>
</protein>
<dbReference type="AlphaFoldDB" id="A0A8T0NHE4"/>
<dbReference type="EMBL" id="CM029053">
    <property type="protein sequence ID" value="KAG2548760.1"/>
    <property type="molecule type" value="Genomic_DNA"/>
</dbReference>